<dbReference type="GO" id="GO:0016289">
    <property type="term" value="F:acyl-CoA hydrolase activity"/>
    <property type="evidence" value="ECO:0007669"/>
    <property type="project" value="UniProtKB-ARBA"/>
</dbReference>
<dbReference type="OrthoDB" id="32575at2"/>
<dbReference type="InterPro" id="IPR006683">
    <property type="entry name" value="Thioestr_dom"/>
</dbReference>
<sequence>METPPPLADGATPPSLGDLAAVHDSLSENLLAEWMRVHVVRATRGDAVIQMAVRPEMLNGFGTVQGGMIFAFADTAFELASNHAERTDTMTVASGADVTFLSPAREGDTLTAIGTQVHDARSGVYDVQVLAQRPGEREPRRVALFRGRSRTVPRPADET</sequence>
<protein>
    <submittedName>
        <fullName evidence="3">Hotdog fold thioesterase</fullName>
    </submittedName>
</protein>
<keyword evidence="1" id="KW-0378">Hydrolase</keyword>
<dbReference type="Proteomes" id="UP000431744">
    <property type="component" value="Unassembled WGS sequence"/>
</dbReference>
<dbReference type="InterPro" id="IPR052723">
    <property type="entry name" value="Acyl-CoA_thioesterase_PaaI"/>
</dbReference>
<evidence type="ECO:0000313" key="4">
    <source>
        <dbReference type="Proteomes" id="UP000431744"/>
    </source>
</evidence>
<feature type="domain" description="Thioesterase" evidence="2">
    <location>
        <begin position="61"/>
        <end position="129"/>
    </location>
</feature>
<dbReference type="RefSeq" id="WP_158028803.1">
    <property type="nucleotide sequence ID" value="NZ_BMHG01000001.1"/>
</dbReference>
<accession>A0A6H9WGY0</accession>
<comment type="caution">
    <text evidence="3">The sequence shown here is derived from an EMBL/GenBank/DDBJ whole genome shotgun (WGS) entry which is preliminary data.</text>
</comment>
<evidence type="ECO:0000313" key="3">
    <source>
        <dbReference type="EMBL" id="KAB1650219.1"/>
    </source>
</evidence>
<dbReference type="PANTHER" id="PTHR42856:SF1">
    <property type="entry name" value="ACYL-COENZYME A THIOESTERASE PAAI"/>
    <property type="match status" value="1"/>
</dbReference>
<dbReference type="InterPro" id="IPR003736">
    <property type="entry name" value="PAAI_dom"/>
</dbReference>
<dbReference type="Pfam" id="PF03061">
    <property type="entry name" value="4HBT"/>
    <property type="match status" value="1"/>
</dbReference>
<keyword evidence="4" id="KW-1185">Reference proteome</keyword>
<dbReference type="EMBL" id="WBJY01000001">
    <property type="protein sequence ID" value="KAB1650219.1"/>
    <property type="molecule type" value="Genomic_DNA"/>
</dbReference>
<dbReference type="PANTHER" id="PTHR42856">
    <property type="entry name" value="ACYL-COENZYME A THIOESTERASE PAAI"/>
    <property type="match status" value="1"/>
</dbReference>
<dbReference type="CDD" id="cd03443">
    <property type="entry name" value="PaaI_thioesterase"/>
    <property type="match status" value="1"/>
</dbReference>
<dbReference type="InterPro" id="IPR029069">
    <property type="entry name" value="HotDog_dom_sf"/>
</dbReference>
<dbReference type="SUPFAM" id="SSF54637">
    <property type="entry name" value="Thioesterase/thiol ester dehydrase-isomerase"/>
    <property type="match status" value="1"/>
</dbReference>
<evidence type="ECO:0000259" key="2">
    <source>
        <dbReference type="Pfam" id="PF03061"/>
    </source>
</evidence>
<organism evidence="3 4">
    <name type="scientific">Pseudoclavibacter endophyticus</name>
    <dbReference type="NCBI Taxonomy" id="1778590"/>
    <lineage>
        <taxon>Bacteria</taxon>
        <taxon>Bacillati</taxon>
        <taxon>Actinomycetota</taxon>
        <taxon>Actinomycetes</taxon>
        <taxon>Micrococcales</taxon>
        <taxon>Microbacteriaceae</taxon>
        <taxon>Pseudoclavibacter</taxon>
    </lineage>
</organism>
<gene>
    <name evidence="3" type="ORF">F8O04_08495</name>
</gene>
<proteinExistence type="predicted"/>
<dbReference type="Gene3D" id="3.10.129.10">
    <property type="entry name" value="Hotdog Thioesterase"/>
    <property type="match status" value="1"/>
</dbReference>
<dbReference type="NCBIfam" id="TIGR00369">
    <property type="entry name" value="unchar_dom_1"/>
    <property type="match status" value="1"/>
</dbReference>
<evidence type="ECO:0000256" key="1">
    <source>
        <dbReference type="ARBA" id="ARBA00022801"/>
    </source>
</evidence>
<name>A0A6H9WGY0_9MICO</name>
<dbReference type="AlphaFoldDB" id="A0A6H9WGY0"/>
<reference evidence="3 4" key="1">
    <citation type="submission" date="2019-09" db="EMBL/GenBank/DDBJ databases">
        <title>Phylogeny of genus Pseudoclavibacter and closely related genus.</title>
        <authorList>
            <person name="Li Y."/>
        </authorList>
    </citation>
    <scope>NUCLEOTIDE SEQUENCE [LARGE SCALE GENOMIC DNA]</scope>
    <source>
        <strain evidence="3 4">EGI 60007</strain>
    </source>
</reference>